<dbReference type="HOGENOM" id="CLU_1957524_0_0_0"/>
<gene>
    <name evidence="3" type="ordered locus">Psta_0123</name>
</gene>
<evidence type="ECO:0000313" key="4">
    <source>
        <dbReference type="Proteomes" id="UP000001887"/>
    </source>
</evidence>
<feature type="region of interest" description="Disordered" evidence="1">
    <location>
        <begin position="25"/>
        <end position="56"/>
    </location>
</feature>
<dbReference type="Proteomes" id="UP000001887">
    <property type="component" value="Chromosome"/>
</dbReference>
<sequence length="128" mass="14178" precursor="true">MLNRRIWQLGIAAATALAFAPKATAEEAGQPVSTKRLARQEGAAGQRQREGSKLESVEGHFEFSGDRISFQTIASQESFRLLENLSLERVSKVLGEDREPQTWIVSGLVTEYRGSNYLLISKAILKTL</sequence>
<evidence type="ECO:0000256" key="1">
    <source>
        <dbReference type="SAM" id="MobiDB-lite"/>
    </source>
</evidence>
<dbReference type="eggNOG" id="ENOG502ZS59">
    <property type="taxonomic scope" value="Bacteria"/>
</dbReference>
<organism evidence="3 4">
    <name type="scientific">Pirellula staleyi (strain ATCC 27377 / DSM 6068 / ICPB 4128)</name>
    <name type="common">Pirella staleyi</name>
    <dbReference type="NCBI Taxonomy" id="530564"/>
    <lineage>
        <taxon>Bacteria</taxon>
        <taxon>Pseudomonadati</taxon>
        <taxon>Planctomycetota</taxon>
        <taxon>Planctomycetia</taxon>
        <taxon>Pirellulales</taxon>
        <taxon>Pirellulaceae</taxon>
        <taxon>Pirellula</taxon>
    </lineage>
</organism>
<feature type="compositionally biased region" description="Basic and acidic residues" evidence="1">
    <location>
        <begin position="47"/>
        <end position="56"/>
    </location>
</feature>
<name>D2R0F1_PIRSD</name>
<proteinExistence type="predicted"/>
<evidence type="ECO:0000313" key="3">
    <source>
        <dbReference type="EMBL" id="ADB14819.1"/>
    </source>
</evidence>
<accession>D2R0F1</accession>
<dbReference type="EMBL" id="CP001848">
    <property type="protein sequence ID" value="ADB14819.1"/>
    <property type="molecule type" value="Genomic_DNA"/>
</dbReference>
<reference evidence="3 4" key="1">
    <citation type="journal article" date="2009" name="Stand. Genomic Sci.">
        <title>Complete genome sequence of Pirellula staleyi type strain (ATCC 27377).</title>
        <authorList>
            <person name="Clum A."/>
            <person name="Tindall B.J."/>
            <person name="Sikorski J."/>
            <person name="Ivanova N."/>
            <person name="Mavrommatis K."/>
            <person name="Lucas S."/>
            <person name="Glavina del Rio T."/>
            <person name="Nolan M."/>
            <person name="Chen F."/>
            <person name="Tice H."/>
            <person name="Pitluck S."/>
            <person name="Cheng J.F."/>
            <person name="Chertkov O."/>
            <person name="Brettin T."/>
            <person name="Han C."/>
            <person name="Detter J.C."/>
            <person name="Kuske C."/>
            <person name="Bruce D."/>
            <person name="Goodwin L."/>
            <person name="Ovchinikova G."/>
            <person name="Pati A."/>
            <person name="Mikhailova N."/>
            <person name="Chen A."/>
            <person name="Palaniappan K."/>
            <person name="Land M."/>
            <person name="Hauser L."/>
            <person name="Chang Y.J."/>
            <person name="Jeffries C.D."/>
            <person name="Chain P."/>
            <person name="Rohde M."/>
            <person name="Goker M."/>
            <person name="Bristow J."/>
            <person name="Eisen J.A."/>
            <person name="Markowitz V."/>
            <person name="Hugenholtz P."/>
            <person name="Kyrpides N.C."/>
            <person name="Klenk H.P."/>
            <person name="Lapidus A."/>
        </authorList>
    </citation>
    <scope>NUCLEOTIDE SEQUENCE [LARGE SCALE GENOMIC DNA]</scope>
    <source>
        <strain evidence="4">ATCC 27377 / DSM 6068 / ICPB 4128</strain>
    </source>
</reference>
<dbReference type="KEGG" id="psl:Psta_0123"/>
<protein>
    <submittedName>
        <fullName evidence="3">Uncharacterized protein</fullName>
    </submittedName>
</protein>
<dbReference type="OrthoDB" id="280676at2"/>
<keyword evidence="4" id="KW-1185">Reference proteome</keyword>
<keyword evidence="2" id="KW-0732">Signal</keyword>
<feature type="signal peptide" evidence="2">
    <location>
        <begin position="1"/>
        <end position="25"/>
    </location>
</feature>
<dbReference type="AlphaFoldDB" id="D2R0F1"/>
<evidence type="ECO:0000256" key="2">
    <source>
        <dbReference type="SAM" id="SignalP"/>
    </source>
</evidence>
<feature type="chain" id="PRO_5003035324" evidence="2">
    <location>
        <begin position="26"/>
        <end position="128"/>
    </location>
</feature>